<evidence type="ECO:0000313" key="3">
    <source>
        <dbReference type="Proteomes" id="UP000692954"/>
    </source>
</evidence>
<dbReference type="InterPro" id="IPR006212">
    <property type="entry name" value="Furin_repeat"/>
</dbReference>
<organism evidence="2 3">
    <name type="scientific">Paramecium sonneborni</name>
    <dbReference type="NCBI Taxonomy" id="65129"/>
    <lineage>
        <taxon>Eukaryota</taxon>
        <taxon>Sar</taxon>
        <taxon>Alveolata</taxon>
        <taxon>Ciliophora</taxon>
        <taxon>Intramacronucleata</taxon>
        <taxon>Oligohymenophorea</taxon>
        <taxon>Peniculida</taxon>
        <taxon>Parameciidae</taxon>
        <taxon>Paramecium</taxon>
    </lineage>
</organism>
<accession>A0A8S1RCA8</accession>
<keyword evidence="3" id="KW-1185">Reference proteome</keyword>
<gene>
    <name evidence="2" type="ORF">PSON_ATCC_30995.1.T1630038</name>
</gene>
<dbReference type="InterPro" id="IPR052798">
    <property type="entry name" value="Giardia_VSA"/>
</dbReference>
<dbReference type="SMART" id="SM00261">
    <property type="entry name" value="FU"/>
    <property type="match status" value="3"/>
</dbReference>
<dbReference type="PANTHER" id="PTHR23275:SF100">
    <property type="entry name" value="EGF-LIKE DOMAIN-CONTAINING PROTEIN"/>
    <property type="match status" value="1"/>
</dbReference>
<dbReference type="OrthoDB" id="300641at2759"/>
<protein>
    <submittedName>
        <fullName evidence="2">Uncharacterized protein</fullName>
    </submittedName>
</protein>
<dbReference type="Proteomes" id="UP000692954">
    <property type="component" value="Unassembled WGS sequence"/>
</dbReference>
<comment type="caution">
    <text evidence="2">The sequence shown here is derived from an EMBL/GenBank/DDBJ whole genome shotgun (WGS) entry which is preliminary data.</text>
</comment>
<sequence>MPDYELKDNQYQICKENCKYNSGYYYDWDQLKCLQCDSLNAKIVQYNVQHVLLRNILRIKNVYLVLILVIIVLIPLHVQVVKQDYSYLIIYVKHVRLHVSLVKIINVLLVKMDIFQINHHNVHNVQLRASNANLQQNVKICQRCNQPCDECNENGCTKCNRGYYLQYYTCIQCSENCIDCNEQLCYNCIQPKVPHLNICVSCESKCQSCTSDKCLICNNSHHLIDGQCLPCKSNCISCSEILCQLCNNKYYAQQSECLSYESNCQLCDVSNVISITILTVNNGYFLDATKCNKCIEPCLTCLTQDLCLSCNQSYYLTAENKCQKCTDGCQQSKMDTIQIIINVNNVLKVVQDLCILKTSSYLFVCSVMKLIIVIRIMKNVYNKQLFDLFI</sequence>
<evidence type="ECO:0000313" key="2">
    <source>
        <dbReference type="EMBL" id="CAD8125901.1"/>
    </source>
</evidence>
<name>A0A8S1RCA8_9CILI</name>
<dbReference type="EMBL" id="CAJJDN010000163">
    <property type="protein sequence ID" value="CAD8125901.1"/>
    <property type="molecule type" value="Genomic_DNA"/>
</dbReference>
<keyword evidence="1" id="KW-0472">Membrane</keyword>
<evidence type="ECO:0000256" key="1">
    <source>
        <dbReference type="SAM" id="Phobius"/>
    </source>
</evidence>
<keyword evidence="1" id="KW-1133">Transmembrane helix</keyword>
<dbReference type="PANTHER" id="PTHR23275">
    <property type="entry name" value="CABRIOLET.-RELATED"/>
    <property type="match status" value="1"/>
</dbReference>
<reference evidence="2" key="1">
    <citation type="submission" date="2021-01" db="EMBL/GenBank/DDBJ databases">
        <authorList>
            <consortium name="Genoscope - CEA"/>
            <person name="William W."/>
        </authorList>
    </citation>
    <scope>NUCLEOTIDE SEQUENCE</scope>
</reference>
<keyword evidence="1" id="KW-0812">Transmembrane</keyword>
<dbReference type="AlphaFoldDB" id="A0A8S1RCA8"/>
<proteinExistence type="predicted"/>
<feature type="transmembrane region" description="Helical" evidence="1">
    <location>
        <begin position="62"/>
        <end position="80"/>
    </location>
</feature>